<dbReference type="EC" id="2.7.4.3" evidence="2"/>
<protein>
    <recommendedName>
        <fullName evidence="2">adenylate kinase</fullName>
        <ecNumber evidence="2">2.7.4.3</ecNumber>
    </recommendedName>
</protein>
<evidence type="ECO:0000256" key="2">
    <source>
        <dbReference type="ARBA" id="ARBA00012955"/>
    </source>
</evidence>
<comment type="similarity">
    <text evidence="1 6">Belongs to the adenylate kinase family.</text>
</comment>
<name>A0A250WXU8_9CHLO</name>
<evidence type="ECO:0000256" key="5">
    <source>
        <dbReference type="ARBA" id="ARBA00022777"/>
    </source>
</evidence>
<dbReference type="InterPro" id="IPR033690">
    <property type="entry name" value="Adenylat_kinase_CS"/>
</dbReference>
<dbReference type="InterPro" id="IPR027417">
    <property type="entry name" value="P-loop_NTPase"/>
</dbReference>
<dbReference type="SUPFAM" id="SSF52540">
    <property type="entry name" value="P-loop containing nucleoside triphosphate hydrolases"/>
    <property type="match status" value="1"/>
</dbReference>
<dbReference type="PROSITE" id="PS00113">
    <property type="entry name" value="ADENYLATE_KINASE"/>
    <property type="match status" value="1"/>
</dbReference>
<evidence type="ECO:0000256" key="7">
    <source>
        <dbReference type="SAM" id="MobiDB-lite"/>
    </source>
</evidence>
<accession>A0A250WXU8</accession>
<dbReference type="Proteomes" id="UP000232323">
    <property type="component" value="Unassembled WGS sequence"/>
</dbReference>
<dbReference type="PRINTS" id="PR00094">
    <property type="entry name" value="ADENYLTKNASE"/>
</dbReference>
<evidence type="ECO:0000313" key="8">
    <source>
        <dbReference type="EMBL" id="GAX75664.1"/>
    </source>
</evidence>
<keyword evidence="3 6" id="KW-0808">Transferase</keyword>
<evidence type="ECO:0000313" key="9">
    <source>
        <dbReference type="Proteomes" id="UP000232323"/>
    </source>
</evidence>
<dbReference type="GO" id="GO:0004017">
    <property type="term" value="F:AMP kinase activity"/>
    <property type="evidence" value="ECO:0007669"/>
    <property type="project" value="UniProtKB-EC"/>
</dbReference>
<evidence type="ECO:0000256" key="6">
    <source>
        <dbReference type="RuleBase" id="RU003330"/>
    </source>
</evidence>
<dbReference type="STRING" id="1157962.A0A250WXU8"/>
<dbReference type="InterPro" id="IPR000850">
    <property type="entry name" value="Adenylat/UMP-CMP_kin"/>
</dbReference>
<dbReference type="Gene3D" id="3.40.50.300">
    <property type="entry name" value="P-loop containing nucleotide triphosphate hydrolases"/>
    <property type="match status" value="1"/>
</dbReference>
<dbReference type="GO" id="GO:0005524">
    <property type="term" value="F:ATP binding"/>
    <property type="evidence" value="ECO:0007669"/>
    <property type="project" value="InterPro"/>
</dbReference>
<evidence type="ECO:0000256" key="1">
    <source>
        <dbReference type="ARBA" id="ARBA00007220"/>
    </source>
</evidence>
<sequence>MVKERPHLSSMSHPAASDRNLEVSSVSQVIFDGCWRRFEEKYRLGGIHVPREVVWLNGAPGAGKGVNTAHIMKIRGLQASISLSDILGDNAESRDIIRRGDMLPDALVGDLLLAALLINSCSAPECGVLVDGFPRTSLQVDFLKLLNDKLLELHTLCANTQLEPQFPRPLFKVVMLYVDEETSITRQMSRAELASKHNKRILDAGAGHLVEQRSTDMSIIKCKKRYSIFRQHYTATLRLKQFFPFHLIDSMGSLAETQEAITTELRYQSLLDLGQETYQAIRHLPLAKDLVQHARQQLVNRLDDHCEKHPDLFQKVIDIITAEIMPMLRESGMSGQVEYFCDLRLFNDHPRTAQMLIDVLTDRGFKVSHAAEVTHIPVQVDLTTGLIKNRKETRHRFRINWDSSSVGNWQALEIATRVAENAVKEPRISQSFIPPQSRSPPAQEREIKNPNSNDDAYIIFGS</sequence>
<organism evidence="8 9">
    <name type="scientific">Chlamydomonas eustigma</name>
    <dbReference type="NCBI Taxonomy" id="1157962"/>
    <lineage>
        <taxon>Eukaryota</taxon>
        <taxon>Viridiplantae</taxon>
        <taxon>Chlorophyta</taxon>
        <taxon>core chlorophytes</taxon>
        <taxon>Chlorophyceae</taxon>
        <taxon>CS clade</taxon>
        <taxon>Chlamydomonadales</taxon>
        <taxon>Chlamydomonadaceae</taxon>
        <taxon>Chlamydomonas</taxon>
    </lineage>
</organism>
<gene>
    <name evidence="8" type="ORF">CEUSTIGMA_g3108.t1</name>
</gene>
<evidence type="ECO:0000256" key="3">
    <source>
        <dbReference type="ARBA" id="ARBA00022679"/>
    </source>
</evidence>
<dbReference type="Pfam" id="PF00406">
    <property type="entry name" value="ADK"/>
    <property type="match status" value="1"/>
</dbReference>
<dbReference type="OrthoDB" id="248923at2759"/>
<dbReference type="PANTHER" id="PTHR23359">
    <property type="entry name" value="NUCLEOTIDE KINASE"/>
    <property type="match status" value="1"/>
</dbReference>
<evidence type="ECO:0000256" key="4">
    <source>
        <dbReference type="ARBA" id="ARBA00022741"/>
    </source>
</evidence>
<dbReference type="EMBL" id="BEGY01000013">
    <property type="protein sequence ID" value="GAX75664.1"/>
    <property type="molecule type" value="Genomic_DNA"/>
</dbReference>
<dbReference type="AlphaFoldDB" id="A0A250WXU8"/>
<proteinExistence type="inferred from homology"/>
<keyword evidence="4" id="KW-0547">Nucleotide-binding</keyword>
<feature type="region of interest" description="Disordered" evidence="7">
    <location>
        <begin position="426"/>
        <end position="462"/>
    </location>
</feature>
<comment type="caution">
    <text evidence="8">The sequence shown here is derived from an EMBL/GenBank/DDBJ whole genome shotgun (WGS) entry which is preliminary data.</text>
</comment>
<reference evidence="8 9" key="1">
    <citation type="submission" date="2017-08" db="EMBL/GenBank/DDBJ databases">
        <title>Acidophilic green algal genome provides insights into adaptation to an acidic environment.</title>
        <authorList>
            <person name="Hirooka S."/>
            <person name="Hirose Y."/>
            <person name="Kanesaki Y."/>
            <person name="Higuchi S."/>
            <person name="Fujiwara T."/>
            <person name="Onuma R."/>
            <person name="Era A."/>
            <person name="Ohbayashi R."/>
            <person name="Uzuka A."/>
            <person name="Nozaki H."/>
            <person name="Yoshikawa H."/>
            <person name="Miyagishima S.Y."/>
        </authorList>
    </citation>
    <scope>NUCLEOTIDE SEQUENCE [LARGE SCALE GENOMIC DNA]</scope>
    <source>
        <strain evidence="8 9">NIES-2499</strain>
    </source>
</reference>
<keyword evidence="5 6" id="KW-0418">Kinase</keyword>
<feature type="compositionally biased region" description="Polar residues" evidence="7">
    <location>
        <begin position="428"/>
        <end position="440"/>
    </location>
</feature>
<keyword evidence="9" id="KW-1185">Reference proteome</keyword>